<evidence type="ECO:0000256" key="1">
    <source>
        <dbReference type="SAM" id="MobiDB-lite"/>
    </source>
</evidence>
<feature type="region of interest" description="Disordered" evidence="1">
    <location>
        <begin position="1"/>
        <end position="22"/>
    </location>
</feature>
<proteinExistence type="predicted"/>
<protein>
    <submittedName>
        <fullName evidence="2">Uncharacterized protein</fullName>
    </submittedName>
</protein>
<evidence type="ECO:0000313" key="3">
    <source>
        <dbReference type="Proteomes" id="UP001283361"/>
    </source>
</evidence>
<comment type="caution">
    <text evidence="2">The sequence shown here is derived from an EMBL/GenBank/DDBJ whole genome shotgun (WGS) entry which is preliminary data.</text>
</comment>
<gene>
    <name evidence="2" type="ORF">RRG08_043026</name>
</gene>
<sequence>MTYSLQLGRQENHRGSCPCLAKTSPRPTIPSLNFIQSAINELARDKALTDTRERQDKPATCLKDLPRKHGEMKVSLLA</sequence>
<name>A0AAE0XYS4_9GAST</name>
<dbReference type="Proteomes" id="UP001283361">
    <property type="component" value="Unassembled WGS sequence"/>
</dbReference>
<dbReference type="AlphaFoldDB" id="A0AAE0XYS4"/>
<reference evidence="2" key="1">
    <citation type="journal article" date="2023" name="G3 (Bethesda)">
        <title>A reference genome for the long-term kleptoplast-retaining sea slug Elysia crispata morphotype clarki.</title>
        <authorList>
            <person name="Eastman K.E."/>
            <person name="Pendleton A.L."/>
            <person name="Shaikh M.A."/>
            <person name="Suttiyut T."/>
            <person name="Ogas R."/>
            <person name="Tomko P."/>
            <person name="Gavelis G."/>
            <person name="Widhalm J.R."/>
            <person name="Wisecaver J.H."/>
        </authorList>
    </citation>
    <scope>NUCLEOTIDE SEQUENCE</scope>
    <source>
        <strain evidence="2">ECLA1</strain>
    </source>
</reference>
<keyword evidence="3" id="KW-1185">Reference proteome</keyword>
<accession>A0AAE0XYS4</accession>
<dbReference type="EMBL" id="JAWDGP010007329">
    <property type="protein sequence ID" value="KAK3725609.1"/>
    <property type="molecule type" value="Genomic_DNA"/>
</dbReference>
<evidence type="ECO:0000313" key="2">
    <source>
        <dbReference type="EMBL" id="KAK3725609.1"/>
    </source>
</evidence>
<organism evidence="2 3">
    <name type="scientific">Elysia crispata</name>
    <name type="common">lettuce slug</name>
    <dbReference type="NCBI Taxonomy" id="231223"/>
    <lineage>
        <taxon>Eukaryota</taxon>
        <taxon>Metazoa</taxon>
        <taxon>Spiralia</taxon>
        <taxon>Lophotrochozoa</taxon>
        <taxon>Mollusca</taxon>
        <taxon>Gastropoda</taxon>
        <taxon>Heterobranchia</taxon>
        <taxon>Euthyneura</taxon>
        <taxon>Panpulmonata</taxon>
        <taxon>Sacoglossa</taxon>
        <taxon>Placobranchoidea</taxon>
        <taxon>Plakobranchidae</taxon>
        <taxon>Elysia</taxon>
    </lineage>
</organism>